<feature type="chain" id="PRO_5024409967" description="DUF4398 domain-containing protein" evidence="1">
    <location>
        <begin position="27"/>
        <end position="133"/>
    </location>
</feature>
<keyword evidence="1" id="KW-0732">Signal</keyword>
<dbReference type="OrthoDB" id="7285021at2"/>
<reference evidence="2 3" key="1">
    <citation type="submission" date="2019-09" db="EMBL/GenBank/DDBJ databases">
        <title>Genome sequence of Rhodovastum atsumiense, a diverse member of the Acetobacteraceae family of non-sulfur purple photosynthetic bacteria.</title>
        <authorList>
            <person name="Meyer T."/>
            <person name="Kyndt J."/>
        </authorList>
    </citation>
    <scope>NUCLEOTIDE SEQUENCE [LARGE SCALE GENOMIC DNA]</scope>
    <source>
        <strain evidence="2 3">DSM 21279</strain>
    </source>
</reference>
<accession>A0A5M6IUT1</accession>
<protein>
    <recommendedName>
        <fullName evidence="4">DUF4398 domain-containing protein</fullName>
    </recommendedName>
</protein>
<name>A0A5M6IUT1_9PROT</name>
<dbReference type="Proteomes" id="UP000325255">
    <property type="component" value="Unassembled WGS sequence"/>
</dbReference>
<feature type="signal peptide" evidence="1">
    <location>
        <begin position="1"/>
        <end position="26"/>
    </location>
</feature>
<evidence type="ECO:0000256" key="1">
    <source>
        <dbReference type="SAM" id="SignalP"/>
    </source>
</evidence>
<dbReference type="AlphaFoldDB" id="A0A5M6IUT1"/>
<sequence>MISPLRALPLLAVVTATLLLPATVRAQQQPPEPLPSARLPIPDVDENAAPIAFLEAARGAIAAGNIGEAQEALERAESRALDRSVRPSRAGIPDSQPLVQKIGAARQALQAGDRMRALQSVEAALATATQNQD</sequence>
<comment type="caution">
    <text evidence="2">The sequence shown here is derived from an EMBL/GenBank/DDBJ whole genome shotgun (WGS) entry which is preliminary data.</text>
</comment>
<gene>
    <name evidence="2" type="ORF">F1189_13000</name>
</gene>
<dbReference type="EMBL" id="VWPK01000018">
    <property type="protein sequence ID" value="KAA5611709.1"/>
    <property type="molecule type" value="Genomic_DNA"/>
</dbReference>
<keyword evidence="3" id="KW-1185">Reference proteome</keyword>
<evidence type="ECO:0008006" key="4">
    <source>
        <dbReference type="Google" id="ProtNLM"/>
    </source>
</evidence>
<proteinExistence type="predicted"/>
<evidence type="ECO:0000313" key="3">
    <source>
        <dbReference type="Proteomes" id="UP000325255"/>
    </source>
</evidence>
<dbReference type="RefSeq" id="WP_150041250.1">
    <property type="nucleotide sequence ID" value="NZ_OW485601.1"/>
</dbReference>
<organism evidence="2 3">
    <name type="scientific">Rhodovastum atsumiense</name>
    <dbReference type="NCBI Taxonomy" id="504468"/>
    <lineage>
        <taxon>Bacteria</taxon>
        <taxon>Pseudomonadati</taxon>
        <taxon>Pseudomonadota</taxon>
        <taxon>Alphaproteobacteria</taxon>
        <taxon>Acetobacterales</taxon>
        <taxon>Acetobacteraceae</taxon>
        <taxon>Rhodovastum</taxon>
    </lineage>
</organism>
<evidence type="ECO:0000313" key="2">
    <source>
        <dbReference type="EMBL" id="KAA5611709.1"/>
    </source>
</evidence>